<organism evidence="2 3">
    <name type="scientific">Centaurea solstitialis</name>
    <name type="common">yellow star-thistle</name>
    <dbReference type="NCBI Taxonomy" id="347529"/>
    <lineage>
        <taxon>Eukaryota</taxon>
        <taxon>Viridiplantae</taxon>
        <taxon>Streptophyta</taxon>
        <taxon>Embryophyta</taxon>
        <taxon>Tracheophyta</taxon>
        <taxon>Spermatophyta</taxon>
        <taxon>Magnoliopsida</taxon>
        <taxon>eudicotyledons</taxon>
        <taxon>Gunneridae</taxon>
        <taxon>Pentapetalae</taxon>
        <taxon>asterids</taxon>
        <taxon>campanulids</taxon>
        <taxon>Asterales</taxon>
        <taxon>Asteraceae</taxon>
        <taxon>Carduoideae</taxon>
        <taxon>Cardueae</taxon>
        <taxon>Centaureinae</taxon>
        <taxon>Centaurea</taxon>
    </lineage>
</organism>
<reference evidence="2" key="1">
    <citation type="submission" date="2023-03" db="EMBL/GenBank/DDBJ databases">
        <title>Chromosome-scale reference genome and RAD-based genetic map of yellow starthistle (Centaurea solstitialis) reveal putative structural variation and QTLs associated with invader traits.</title>
        <authorList>
            <person name="Reatini B."/>
            <person name="Cang F.A."/>
            <person name="Jiang Q."/>
            <person name="Mckibben M.T.W."/>
            <person name="Barker M.S."/>
            <person name="Rieseberg L.H."/>
            <person name="Dlugosch K.M."/>
        </authorList>
    </citation>
    <scope>NUCLEOTIDE SEQUENCE</scope>
    <source>
        <strain evidence="2">CAN-66</strain>
        <tissue evidence="2">Leaf</tissue>
    </source>
</reference>
<sequence length="99" mass="11364">MSSGGLHLMVSVSSLQNRLFQLLILILNFKLTIYNFEQQRITLNNLSDNSSRDHSATPQSVKPIGHTWVFHKKPNENNEVIRHKSHLVVQGCSQRTRID</sequence>
<evidence type="ECO:0000313" key="2">
    <source>
        <dbReference type="EMBL" id="KAJ9566406.1"/>
    </source>
</evidence>
<evidence type="ECO:0000313" key="3">
    <source>
        <dbReference type="Proteomes" id="UP001172457"/>
    </source>
</evidence>
<dbReference type="Proteomes" id="UP001172457">
    <property type="component" value="Chromosome 1"/>
</dbReference>
<dbReference type="EMBL" id="JARYMX010000001">
    <property type="protein sequence ID" value="KAJ9566406.1"/>
    <property type="molecule type" value="Genomic_DNA"/>
</dbReference>
<protein>
    <recommendedName>
        <fullName evidence="1">Reverse transcriptase Ty1/copia-type domain-containing protein</fullName>
    </recommendedName>
</protein>
<dbReference type="Pfam" id="PF07727">
    <property type="entry name" value="RVT_2"/>
    <property type="match status" value="1"/>
</dbReference>
<gene>
    <name evidence="2" type="ORF">OSB04_002372</name>
</gene>
<name>A0AA38WVA8_9ASTR</name>
<dbReference type="AlphaFoldDB" id="A0AA38WVA8"/>
<accession>A0AA38WVA8</accession>
<feature type="domain" description="Reverse transcriptase Ty1/copia-type" evidence="1">
    <location>
        <begin position="56"/>
        <end position="99"/>
    </location>
</feature>
<keyword evidence="3" id="KW-1185">Reference proteome</keyword>
<evidence type="ECO:0000259" key="1">
    <source>
        <dbReference type="Pfam" id="PF07727"/>
    </source>
</evidence>
<proteinExistence type="predicted"/>
<comment type="caution">
    <text evidence="2">The sequence shown here is derived from an EMBL/GenBank/DDBJ whole genome shotgun (WGS) entry which is preliminary data.</text>
</comment>
<dbReference type="InterPro" id="IPR013103">
    <property type="entry name" value="RVT_2"/>
</dbReference>